<dbReference type="OrthoDB" id="3688094at2759"/>
<protein>
    <submittedName>
        <fullName evidence="1">Uncharacterized protein</fullName>
    </submittedName>
</protein>
<gene>
    <name evidence="1" type="ORF">FKW77_003226</name>
</gene>
<evidence type="ECO:0000313" key="1">
    <source>
        <dbReference type="EMBL" id="QDS78047.1"/>
    </source>
</evidence>
<organism evidence="1 2">
    <name type="scientific">Venturia effusa</name>
    <dbReference type="NCBI Taxonomy" id="50376"/>
    <lineage>
        <taxon>Eukaryota</taxon>
        <taxon>Fungi</taxon>
        <taxon>Dikarya</taxon>
        <taxon>Ascomycota</taxon>
        <taxon>Pezizomycotina</taxon>
        <taxon>Dothideomycetes</taxon>
        <taxon>Pleosporomycetidae</taxon>
        <taxon>Venturiales</taxon>
        <taxon>Venturiaceae</taxon>
        <taxon>Venturia</taxon>
    </lineage>
</organism>
<name>A0A517LQY1_9PEZI</name>
<dbReference type="Proteomes" id="UP000316270">
    <property type="component" value="Chromosome 19"/>
</dbReference>
<dbReference type="EMBL" id="CP042203">
    <property type="protein sequence ID" value="QDS78047.1"/>
    <property type="molecule type" value="Genomic_DNA"/>
</dbReference>
<accession>A0A517LQY1</accession>
<reference evidence="1 2" key="1">
    <citation type="submission" date="2019-07" db="EMBL/GenBank/DDBJ databases">
        <title>Finished genome of Venturia effusa.</title>
        <authorList>
            <person name="Young C.A."/>
            <person name="Cox M.P."/>
            <person name="Ganley A.R.D."/>
            <person name="David W.J."/>
        </authorList>
    </citation>
    <scope>NUCLEOTIDE SEQUENCE [LARGE SCALE GENOMIC DNA]</scope>
    <source>
        <strain evidence="2">albino</strain>
    </source>
</reference>
<proteinExistence type="predicted"/>
<dbReference type="AlphaFoldDB" id="A0A517LQY1"/>
<keyword evidence="2" id="KW-1185">Reference proteome</keyword>
<evidence type="ECO:0000313" key="2">
    <source>
        <dbReference type="Proteomes" id="UP000316270"/>
    </source>
</evidence>
<sequence length="382" mass="43575">MVTDSRIVEGSDTRYNFIAVWANDLGITAIEFLSSLDSISKQPGWLYVLVATTESIYVRSKGAFLGRLETSDPAPRRILWDSSQSPLLLQNPTLKNIRIPKAANDILLHYVPLNNSRGISLALRSARILAILNHEDTIINNSAYSKTGEDATWLYCPFNNGEIILKLWWVQHKEPNDDWSALIVMTTQKVVWLGCYFAETFREWTQAVQISSGPVRALFYSDPQVYGNQIIGAIPQYACNDVSYIFEATPPSYRFSMPMYGSSKFDWFYSEAPLSSVVQVQLCVDKGFCIGLLLRYENLDLRTLGEFRFDKAIDCTYNPRSILCIQQRKESNETSNIQIEFSSLEPRIFQKTTDHQVYGMDGIMVWWFGKERSEIKILGPTT</sequence>
<dbReference type="STRING" id="50376.A0A517LQY1"/>